<evidence type="ECO:0000313" key="2">
    <source>
        <dbReference type="Proteomes" id="UP000537141"/>
    </source>
</evidence>
<evidence type="ECO:0000313" key="1">
    <source>
        <dbReference type="EMBL" id="MBB6544385.1"/>
    </source>
</evidence>
<name>A0A7X0NJ62_9GAMM</name>
<keyword evidence="2" id="KW-1185">Reference proteome</keyword>
<reference evidence="1 2" key="1">
    <citation type="submission" date="2020-08" db="EMBL/GenBank/DDBJ databases">
        <title>Genomic Encyclopedia of Type Strains, Phase IV (KMG-IV): sequencing the most valuable type-strain genomes for metagenomic binning, comparative biology and taxonomic classification.</title>
        <authorList>
            <person name="Goeker M."/>
        </authorList>
    </citation>
    <scope>NUCLEOTIDE SEQUENCE [LARGE SCALE GENOMIC DNA]</scope>
    <source>
        <strain evidence="1 2">DSM 26287</strain>
    </source>
</reference>
<organism evidence="1 2">
    <name type="scientific">Thalassotalea piscium</name>
    <dbReference type="NCBI Taxonomy" id="1230533"/>
    <lineage>
        <taxon>Bacteria</taxon>
        <taxon>Pseudomonadati</taxon>
        <taxon>Pseudomonadota</taxon>
        <taxon>Gammaproteobacteria</taxon>
        <taxon>Alteromonadales</taxon>
        <taxon>Colwelliaceae</taxon>
        <taxon>Thalassotalea</taxon>
    </lineage>
</organism>
<sequence>MKLEQIQESQGLTLNGYYYQIQNIDEYAEEIHVICTDNQGIMSSHLMN</sequence>
<dbReference type="EMBL" id="JACHHU010000028">
    <property type="protein sequence ID" value="MBB6544385.1"/>
    <property type="molecule type" value="Genomic_DNA"/>
</dbReference>
<gene>
    <name evidence="1" type="ORF">HNQ55_002914</name>
</gene>
<dbReference type="Proteomes" id="UP000537141">
    <property type="component" value="Unassembled WGS sequence"/>
</dbReference>
<comment type="caution">
    <text evidence="1">The sequence shown here is derived from an EMBL/GenBank/DDBJ whole genome shotgun (WGS) entry which is preliminary data.</text>
</comment>
<proteinExistence type="predicted"/>
<protein>
    <submittedName>
        <fullName evidence="1">Uncharacterized protein</fullName>
    </submittedName>
</protein>
<accession>A0A7X0NJ62</accession>
<dbReference type="AlphaFoldDB" id="A0A7X0NJ62"/>
<dbReference type="RefSeq" id="WP_184425450.1">
    <property type="nucleotide sequence ID" value="NZ_AP027362.1"/>
</dbReference>